<proteinExistence type="predicted"/>
<dbReference type="InParanoid" id="C1F0Y0"/>
<protein>
    <submittedName>
        <fullName evidence="4">Cytochrome c family protein</fullName>
    </submittedName>
</protein>
<evidence type="ECO:0000256" key="2">
    <source>
        <dbReference type="SAM" id="SignalP"/>
    </source>
</evidence>
<dbReference type="SUPFAM" id="SSF48695">
    <property type="entry name" value="Multiheme cytochromes"/>
    <property type="match status" value="1"/>
</dbReference>
<dbReference type="FunCoup" id="C1F0Y0">
    <property type="interactions" value="4"/>
</dbReference>
<gene>
    <name evidence="4" type="ordered locus">ACP_0479</name>
</gene>
<evidence type="ECO:0000313" key="4">
    <source>
        <dbReference type="EMBL" id="ACO33127.1"/>
    </source>
</evidence>
<reference evidence="4 5" key="1">
    <citation type="journal article" date="2009" name="Appl. Environ. Microbiol.">
        <title>Three genomes from the phylum Acidobacteria provide insight into the lifestyles of these microorganisms in soils.</title>
        <authorList>
            <person name="Ward N.L."/>
            <person name="Challacombe J.F."/>
            <person name="Janssen P.H."/>
            <person name="Henrissat B."/>
            <person name="Coutinho P.M."/>
            <person name="Wu M."/>
            <person name="Xie G."/>
            <person name="Haft D.H."/>
            <person name="Sait M."/>
            <person name="Badger J."/>
            <person name="Barabote R.D."/>
            <person name="Bradley B."/>
            <person name="Brettin T.S."/>
            <person name="Brinkac L.M."/>
            <person name="Bruce D."/>
            <person name="Creasy T."/>
            <person name="Daugherty S.C."/>
            <person name="Davidsen T.M."/>
            <person name="DeBoy R.T."/>
            <person name="Detter J.C."/>
            <person name="Dodson R.J."/>
            <person name="Durkin A.S."/>
            <person name="Ganapathy A."/>
            <person name="Gwinn-Giglio M."/>
            <person name="Han C.S."/>
            <person name="Khouri H."/>
            <person name="Kiss H."/>
            <person name="Kothari S.P."/>
            <person name="Madupu R."/>
            <person name="Nelson K.E."/>
            <person name="Nelson W.C."/>
            <person name="Paulsen I."/>
            <person name="Penn K."/>
            <person name="Ren Q."/>
            <person name="Rosovitz M.J."/>
            <person name="Selengut J.D."/>
            <person name="Shrivastava S."/>
            <person name="Sullivan S.A."/>
            <person name="Tapia R."/>
            <person name="Thompson L.S."/>
            <person name="Watkins K.L."/>
            <person name="Yang Q."/>
            <person name="Yu C."/>
            <person name="Zafar N."/>
            <person name="Zhou L."/>
            <person name="Kuske C.R."/>
        </authorList>
    </citation>
    <scope>NUCLEOTIDE SEQUENCE [LARGE SCALE GENOMIC DNA]</scope>
    <source>
        <strain evidence="5">ATCC 51196 / DSM 11244 / BCRC 80197 / JCM 7670 / NBRC 15755 / NCIMB 13165 / 161</strain>
    </source>
</reference>
<sequence>MRRILLFCTFTFLLCLVMYQHPAVFAASGHSGTQNNQNETPTAQALPAGYVGSQMCATCHAEIAHGFADNPHSKMVMMHGDKGLTCENCHGPGEAHVAGGGDVTKIFRFDKASAQQVNAKCLSCHAGAHPNFERSPHARAGLSCISCHSVHHAKTEQHLLMASQPQLCFGCHSDVKGQFSMPFHHPVEEGVVKCSDCHDAHGTFNANNLRSTADQNRICTRCHTDTRGPFVFEHAAVKGVGCLGCHSPHGSENPRMLNMASINTLCNQCHSPVAAGTFHSMNAGSAELTPCTSCHTMIHGSNLNQAFLK</sequence>
<dbReference type="eggNOG" id="COG3005">
    <property type="taxonomic scope" value="Bacteria"/>
</dbReference>
<dbReference type="HOGENOM" id="CLU_045390_0_0_0"/>
<dbReference type="RefSeq" id="WP_012680871.1">
    <property type="nucleotide sequence ID" value="NC_012483.1"/>
</dbReference>
<dbReference type="InterPro" id="IPR051829">
    <property type="entry name" value="Multiheme_Cytochr_ET"/>
</dbReference>
<feature type="domain" description="Doubled CXXCH motif" evidence="3">
    <location>
        <begin position="234"/>
        <end position="273"/>
    </location>
</feature>
<evidence type="ECO:0000256" key="1">
    <source>
        <dbReference type="ARBA" id="ARBA00022729"/>
    </source>
</evidence>
<dbReference type="GO" id="GO:0016491">
    <property type="term" value="F:oxidoreductase activity"/>
    <property type="evidence" value="ECO:0007669"/>
    <property type="project" value="TreeGrafter"/>
</dbReference>
<evidence type="ECO:0000259" key="3">
    <source>
        <dbReference type="Pfam" id="PF09699"/>
    </source>
</evidence>
<keyword evidence="1 2" id="KW-0732">Signal</keyword>
<dbReference type="InterPro" id="IPR020015">
    <property type="entry name" value="Decahaem_cyt-c_DmsE"/>
</dbReference>
<organism evidence="4 5">
    <name type="scientific">Acidobacterium capsulatum (strain ATCC 51196 / DSM 11244 / BCRC 80197 / JCM 7670 / NBRC 15755 / NCIMB 13165 / 161)</name>
    <dbReference type="NCBI Taxonomy" id="240015"/>
    <lineage>
        <taxon>Bacteria</taxon>
        <taxon>Pseudomonadati</taxon>
        <taxon>Acidobacteriota</taxon>
        <taxon>Terriglobia</taxon>
        <taxon>Terriglobales</taxon>
        <taxon>Acidobacteriaceae</taxon>
        <taxon>Acidobacterium</taxon>
    </lineage>
</organism>
<feature type="chain" id="PRO_5002909054" evidence="2">
    <location>
        <begin position="27"/>
        <end position="309"/>
    </location>
</feature>
<dbReference type="Gene3D" id="3.90.10.10">
    <property type="entry name" value="Cytochrome C3"/>
    <property type="match status" value="1"/>
</dbReference>
<feature type="domain" description="Doubled CXXCH motif" evidence="3">
    <location>
        <begin position="141"/>
        <end position="176"/>
    </location>
</feature>
<dbReference type="NCBIfam" id="TIGR03508">
    <property type="entry name" value="decahem_SO"/>
    <property type="match status" value="1"/>
</dbReference>
<feature type="signal peptide" evidence="2">
    <location>
        <begin position="1"/>
        <end position="26"/>
    </location>
</feature>
<dbReference type="Pfam" id="PF09699">
    <property type="entry name" value="Paired_CXXCH_1"/>
    <property type="match status" value="3"/>
</dbReference>
<accession>C1F0Y0</accession>
<dbReference type="OrthoDB" id="9814800at2"/>
<dbReference type="AlphaFoldDB" id="C1F0Y0"/>
<dbReference type="PANTHER" id="PTHR35038:SF6">
    <property type="entry name" value="SURFACE LOCALIZED DECAHEME CYTOCHROME C LIPOPROTEIN"/>
    <property type="match status" value="1"/>
</dbReference>
<dbReference type="STRING" id="240015.ACP_0479"/>
<dbReference type="PANTHER" id="PTHR35038">
    <property type="entry name" value="DISSIMILATORY SULFITE REDUCTASE SIRA"/>
    <property type="match status" value="1"/>
</dbReference>
<dbReference type="KEGG" id="aca:ACP_0479"/>
<dbReference type="InterPro" id="IPR010177">
    <property type="entry name" value="Paired_CXXCH_1"/>
</dbReference>
<feature type="domain" description="Doubled CXXCH motif" evidence="3">
    <location>
        <begin position="184"/>
        <end position="227"/>
    </location>
</feature>
<evidence type="ECO:0000313" key="5">
    <source>
        <dbReference type="Proteomes" id="UP000002207"/>
    </source>
</evidence>
<keyword evidence="5" id="KW-1185">Reference proteome</keyword>
<dbReference type="Gene3D" id="1.10.1130.10">
    <property type="entry name" value="Flavocytochrome C3, Chain A"/>
    <property type="match status" value="1"/>
</dbReference>
<dbReference type="InterPro" id="IPR036280">
    <property type="entry name" value="Multihaem_cyt_sf"/>
</dbReference>
<dbReference type="Proteomes" id="UP000002207">
    <property type="component" value="Chromosome"/>
</dbReference>
<dbReference type="NCBIfam" id="TIGR01905">
    <property type="entry name" value="paired_CXXCH_1"/>
    <property type="match status" value="3"/>
</dbReference>
<name>C1F0Y0_ACIC5</name>
<dbReference type="EMBL" id="CP001472">
    <property type="protein sequence ID" value="ACO33127.1"/>
    <property type="molecule type" value="Genomic_DNA"/>
</dbReference>
<dbReference type="Gene3D" id="1.10.287.3080">
    <property type="match status" value="1"/>
</dbReference>